<comment type="subcellular location">
    <subcellularLocation>
        <location evidence="1">Cell membrane</location>
        <topology evidence="1">Multi-pass membrane protein</topology>
    </subcellularLocation>
</comment>
<dbReference type="InterPro" id="IPR050250">
    <property type="entry name" value="Macrolide_Exporter_MacB"/>
</dbReference>
<organism evidence="9 10">
    <name type="scientific">Paenibacillus oryzae</name>
    <dbReference type="NCBI Taxonomy" id="1844972"/>
    <lineage>
        <taxon>Bacteria</taxon>
        <taxon>Bacillati</taxon>
        <taxon>Bacillota</taxon>
        <taxon>Bacilli</taxon>
        <taxon>Bacillales</taxon>
        <taxon>Paenibacillaceae</taxon>
        <taxon>Paenibacillus</taxon>
    </lineage>
</organism>
<dbReference type="AlphaFoldDB" id="A0A1A5YKV8"/>
<reference evidence="9 10" key="1">
    <citation type="submission" date="2016-05" db="EMBL/GenBank/DDBJ databases">
        <title>Paenibacillus oryzae. sp. nov., isolated from the rice root.</title>
        <authorList>
            <person name="Zhang J."/>
            <person name="Zhang X."/>
        </authorList>
    </citation>
    <scope>NUCLEOTIDE SEQUENCE [LARGE SCALE GENOMIC DNA]</scope>
    <source>
        <strain evidence="9 10">1DrF-4</strain>
    </source>
</reference>
<feature type="transmembrane region" description="Helical" evidence="7">
    <location>
        <begin position="786"/>
        <end position="812"/>
    </location>
</feature>
<evidence type="ECO:0000256" key="4">
    <source>
        <dbReference type="ARBA" id="ARBA00022989"/>
    </source>
</evidence>
<feature type="transmembrane region" description="Helical" evidence="7">
    <location>
        <begin position="21"/>
        <end position="43"/>
    </location>
</feature>
<evidence type="ECO:0000256" key="1">
    <source>
        <dbReference type="ARBA" id="ARBA00004651"/>
    </source>
</evidence>
<proteinExistence type="inferred from homology"/>
<evidence type="ECO:0000256" key="3">
    <source>
        <dbReference type="ARBA" id="ARBA00022692"/>
    </source>
</evidence>
<keyword evidence="5 7" id="KW-0472">Membrane</keyword>
<feature type="transmembrane region" description="Helical" evidence="7">
    <location>
        <begin position="513"/>
        <end position="537"/>
    </location>
</feature>
<comment type="similarity">
    <text evidence="6">Belongs to the ABC-4 integral membrane protein family.</text>
</comment>
<feature type="transmembrane region" description="Helical" evidence="7">
    <location>
        <begin position="886"/>
        <end position="904"/>
    </location>
</feature>
<keyword evidence="3 7" id="KW-0812">Transmembrane</keyword>
<feature type="domain" description="ABC3 transporter permease C-terminal" evidence="8">
    <location>
        <begin position="793"/>
        <end position="912"/>
    </location>
</feature>
<evidence type="ECO:0000256" key="2">
    <source>
        <dbReference type="ARBA" id="ARBA00022475"/>
    </source>
</evidence>
<keyword evidence="4 7" id="KW-1133">Transmembrane helix</keyword>
<dbReference type="PANTHER" id="PTHR30572:SF4">
    <property type="entry name" value="ABC TRANSPORTER PERMEASE YTRF"/>
    <property type="match status" value="1"/>
</dbReference>
<feature type="transmembrane region" description="Helical" evidence="7">
    <location>
        <begin position="458"/>
        <end position="478"/>
    </location>
</feature>
<evidence type="ECO:0000313" key="10">
    <source>
        <dbReference type="Proteomes" id="UP000092024"/>
    </source>
</evidence>
<protein>
    <recommendedName>
        <fullName evidence="8">ABC3 transporter permease C-terminal domain-containing protein</fullName>
    </recommendedName>
</protein>
<feature type="transmembrane region" description="Helical" evidence="7">
    <location>
        <begin position="370"/>
        <end position="393"/>
    </location>
</feature>
<evidence type="ECO:0000256" key="6">
    <source>
        <dbReference type="ARBA" id="ARBA00038076"/>
    </source>
</evidence>
<name>A0A1A5YKV8_9BACL</name>
<evidence type="ECO:0000259" key="8">
    <source>
        <dbReference type="Pfam" id="PF02687"/>
    </source>
</evidence>
<sequence>MMGAGMIWRMAWSNLLRNWRQTLLTIGAGAIGAILIAVTFVNYDSLQYSIQKTIDRQLGPITWMLKPTDDQLPGFTQEQVDKLVEAGERVTDSYKMLPYVSSEVTLRMEDGDDNKISVVKSVLAISYPGEAAANFDPSPSRASLWREAVGDDEVILNAATAELLGAAKGDVISLEAGESDRLLRVRDVVKEQGLTGFAEGGVYGGTVIVAESLVRELKGLPEGVYPAILSGSDNPDISEDAMFRIEEVDYNVHYLKKELRSTGRKMNFTLIIGFISAVAIFSSMLFMRQVLIMIADSRREMYGVLKAIGLSGRQVAGMFAMEAMLLSLLSSLVGCAAGIGAGFAFVSLFYGGYHDELKRMVGQAILIEPHISWIGVLLLFALVFAFLGMVSVLSARKAGKFSAVEALRGAGNNGGPRKRKSRVLRWLLIGLSCYAVLFHFGLTFLFPPDLSKEGNMPLIIITWLGTCCAILAAVIYAVGKLERPLIALLKRIGIPQLSLMLAVKYPRNGMGRIYTTSLLFSLIMMIVTMTVTIISLVTAMQSVHRVPQTVLGSGGYAPYQSETEREKILNVARLDPDIAGVIDGMLAVEPFMLNLGPNEEGLAKAVIPVTEELLQGELPPLAGRSPEFGSDQEAWESVLNNPDSIVLPMAFIKEVESLPGWHSLKAGDEVTLPVFIHKQLRMENEPMEQGAAVTFRIAGFLPPEAQQHQIDFYNTTYMHASVAEELSEFGFKWSNQNTQGFVLLRFDYRDVGLSQELEQRFAVGGVMNFTVPYLNNGAQEFFTKRLVYSFVGFASFSGLISLMGLAVVQFRSVRERSKQIAMMRCIGVPGKQLYWIFVLEGLFISGAGLLTGWAIGSTGSQLFIGAAQRDVPDYEQALAISYPYEVVLPILGTLLLLSLLLNMLPAKAALRLKAADALRMNED</sequence>
<keyword evidence="2" id="KW-1003">Cell membrane</keyword>
<evidence type="ECO:0000256" key="7">
    <source>
        <dbReference type="SAM" id="Phobius"/>
    </source>
</evidence>
<dbReference type="GO" id="GO:0005886">
    <property type="term" value="C:plasma membrane"/>
    <property type="evidence" value="ECO:0007669"/>
    <property type="project" value="UniProtKB-SubCell"/>
</dbReference>
<dbReference type="InterPro" id="IPR003838">
    <property type="entry name" value="ABC3_permease_C"/>
</dbReference>
<dbReference type="STRING" id="1844972.A7K91_22715"/>
<feature type="domain" description="ABC3 transporter permease C-terminal" evidence="8">
    <location>
        <begin position="274"/>
        <end position="401"/>
    </location>
</feature>
<feature type="transmembrane region" description="Helical" evidence="7">
    <location>
        <begin position="268"/>
        <end position="291"/>
    </location>
</feature>
<keyword evidence="10" id="KW-1185">Reference proteome</keyword>
<gene>
    <name evidence="9" type="ORF">A7K91_22715</name>
</gene>
<feature type="transmembrane region" description="Helical" evidence="7">
    <location>
        <begin position="323"/>
        <end position="350"/>
    </location>
</feature>
<dbReference type="EMBL" id="LYPA01000048">
    <property type="protein sequence ID" value="OBR66254.1"/>
    <property type="molecule type" value="Genomic_DNA"/>
</dbReference>
<evidence type="ECO:0000313" key="9">
    <source>
        <dbReference type="EMBL" id="OBR66254.1"/>
    </source>
</evidence>
<dbReference type="RefSeq" id="WP_068682198.1">
    <property type="nucleotide sequence ID" value="NZ_LYPA01000048.1"/>
</dbReference>
<dbReference type="GO" id="GO:0022857">
    <property type="term" value="F:transmembrane transporter activity"/>
    <property type="evidence" value="ECO:0007669"/>
    <property type="project" value="TreeGrafter"/>
</dbReference>
<dbReference type="Proteomes" id="UP000092024">
    <property type="component" value="Unassembled WGS sequence"/>
</dbReference>
<evidence type="ECO:0000256" key="5">
    <source>
        <dbReference type="ARBA" id="ARBA00023136"/>
    </source>
</evidence>
<feature type="transmembrane region" description="Helical" evidence="7">
    <location>
        <begin position="833"/>
        <end position="855"/>
    </location>
</feature>
<accession>A0A1A5YKV8</accession>
<dbReference type="PANTHER" id="PTHR30572">
    <property type="entry name" value="MEMBRANE COMPONENT OF TRANSPORTER-RELATED"/>
    <property type="match status" value="1"/>
</dbReference>
<dbReference type="Pfam" id="PF02687">
    <property type="entry name" value="FtsX"/>
    <property type="match status" value="2"/>
</dbReference>
<dbReference type="OrthoDB" id="135354at2"/>
<feature type="transmembrane region" description="Helical" evidence="7">
    <location>
        <begin position="426"/>
        <end position="446"/>
    </location>
</feature>
<comment type="caution">
    <text evidence="9">The sequence shown here is derived from an EMBL/GenBank/DDBJ whole genome shotgun (WGS) entry which is preliminary data.</text>
</comment>